<evidence type="ECO:0000256" key="1">
    <source>
        <dbReference type="SAM" id="MobiDB-lite"/>
    </source>
</evidence>
<dbReference type="RefSeq" id="WP_394834656.1">
    <property type="nucleotide sequence ID" value="NZ_CP089929.1"/>
</dbReference>
<keyword evidence="3" id="KW-1185">Reference proteome</keyword>
<evidence type="ECO:0000313" key="2">
    <source>
        <dbReference type="EMBL" id="WXB05013.1"/>
    </source>
</evidence>
<gene>
    <name evidence="2" type="ORF">LVJ94_49985</name>
</gene>
<accession>A0ABZ2L2E0</accession>
<feature type="region of interest" description="Disordered" evidence="1">
    <location>
        <begin position="16"/>
        <end position="38"/>
    </location>
</feature>
<evidence type="ECO:0008006" key="4">
    <source>
        <dbReference type="Google" id="ProtNLM"/>
    </source>
</evidence>
<reference evidence="2" key="1">
    <citation type="submission" date="2021-12" db="EMBL/GenBank/DDBJ databases">
        <title>Discovery of the Pendulisporaceae a myxobacterial family with distinct sporulation behavior and unique specialized metabolism.</title>
        <authorList>
            <person name="Garcia R."/>
            <person name="Popoff A."/>
            <person name="Bader C.D."/>
            <person name="Loehr J."/>
            <person name="Walesch S."/>
            <person name="Walt C."/>
            <person name="Boldt J."/>
            <person name="Bunk B."/>
            <person name="Haeckl F.J.F.P.J."/>
            <person name="Gunesch A.P."/>
            <person name="Birkelbach J."/>
            <person name="Nuebel U."/>
            <person name="Pietschmann T."/>
            <person name="Bach T."/>
            <person name="Mueller R."/>
        </authorList>
    </citation>
    <scope>NUCLEOTIDE SEQUENCE</scope>
    <source>
        <strain evidence="2">MSr11367</strain>
    </source>
</reference>
<protein>
    <recommendedName>
        <fullName evidence="4">Lipoprotein</fullName>
    </recommendedName>
</protein>
<dbReference type="Proteomes" id="UP001374803">
    <property type="component" value="Chromosome"/>
</dbReference>
<dbReference type="EMBL" id="CP089983">
    <property type="protein sequence ID" value="WXB05013.1"/>
    <property type="molecule type" value="Genomic_DNA"/>
</dbReference>
<name>A0ABZ2L2E0_9BACT</name>
<proteinExistence type="predicted"/>
<sequence length="197" mass="20027">MGLCVTSVIVGCDDDDASHGGSTNDGGSDSGLGSDSASLVDGGAPLTMTGSAGGVTLANANAFGVIVATNASGSKTRLRMIFEDREALCATGFMRQNATLLNLDLESPDATLKPGTFPIWDQTHSTPPYADAPFVKLDGSCKPSPDRGAKSGNVVLTAVTDSSVSGTFDITYADGHIQGSFTVPLSCPSYPQTTCVP</sequence>
<feature type="compositionally biased region" description="Low complexity" evidence="1">
    <location>
        <begin position="19"/>
        <end position="38"/>
    </location>
</feature>
<evidence type="ECO:0000313" key="3">
    <source>
        <dbReference type="Proteomes" id="UP001374803"/>
    </source>
</evidence>
<organism evidence="2 3">
    <name type="scientific">Pendulispora rubella</name>
    <dbReference type="NCBI Taxonomy" id="2741070"/>
    <lineage>
        <taxon>Bacteria</taxon>
        <taxon>Pseudomonadati</taxon>
        <taxon>Myxococcota</taxon>
        <taxon>Myxococcia</taxon>
        <taxon>Myxococcales</taxon>
        <taxon>Sorangiineae</taxon>
        <taxon>Pendulisporaceae</taxon>
        <taxon>Pendulispora</taxon>
    </lineage>
</organism>